<keyword evidence="11 14" id="KW-1133">Transmembrane helix</keyword>
<dbReference type="GO" id="GO:0005886">
    <property type="term" value="C:plasma membrane"/>
    <property type="evidence" value="ECO:0007669"/>
    <property type="project" value="UniProtKB-SubCell"/>
</dbReference>
<keyword evidence="9 17" id="KW-0418">Kinase</keyword>
<dbReference type="PANTHER" id="PTHR45528:SF1">
    <property type="entry name" value="SENSOR HISTIDINE KINASE CPXA"/>
    <property type="match status" value="1"/>
</dbReference>
<evidence type="ECO:0000313" key="18">
    <source>
        <dbReference type="Proteomes" id="UP000681343"/>
    </source>
</evidence>
<evidence type="ECO:0000256" key="7">
    <source>
        <dbReference type="ARBA" id="ARBA00022692"/>
    </source>
</evidence>
<dbReference type="AlphaFoldDB" id="A0A810Q2R9"/>
<keyword evidence="7 14" id="KW-0812">Transmembrane</keyword>
<feature type="transmembrane region" description="Helical" evidence="14">
    <location>
        <begin position="27"/>
        <end position="55"/>
    </location>
</feature>
<evidence type="ECO:0000259" key="16">
    <source>
        <dbReference type="PROSITE" id="PS50885"/>
    </source>
</evidence>
<dbReference type="KEGG" id="vfa:MM35RIKEN_19430"/>
<dbReference type="Gene3D" id="3.30.450.20">
    <property type="entry name" value="PAS domain"/>
    <property type="match status" value="1"/>
</dbReference>
<evidence type="ECO:0000256" key="14">
    <source>
        <dbReference type="SAM" id="Phobius"/>
    </source>
</evidence>
<keyword evidence="8" id="KW-0547">Nucleotide-binding</keyword>
<evidence type="ECO:0000256" key="4">
    <source>
        <dbReference type="ARBA" id="ARBA00022475"/>
    </source>
</evidence>
<evidence type="ECO:0000256" key="3">
    <source>
        <dbReference type="ARBA" id="ARBA00012438"/>
    </source>
</evidence>
<dbReference type="GO" id="GO:0005524">
    <property type="term" value="F:ATP binding"/>
    <property type="evidence" value="ECO:0007669"/>
    <property type="project" value="UniProtKB-KW"/>
</dbReference>
<keyword evidence="18" id="KW-1185">Reference proteome</keyword>
<dbReference type="SUPFAM" id="SSF47384">
    <property type="entry name" value="Homodimeric domain of signal transducing histidine kinase"/>
    <property type="match status" value="1"/>
</dbReference>
<dbReference type="InterPro" id="IPR005467">
    <property type="entry name" value="His_kinase_dom"/>
</dbReference>
<keyword evidence="13 14" id="KW-0472">Membrane</keyword>
<evidence type="ECO:0000256" key="12">
    <source>
        <dbReference type="ARBA" id="ARBA00023012"/>
    </source>
</evidence>
<keyword evidence="17" id="KW-0614">Plasmid</keyword>
<geneLocation type="plasmid" evidence="17 18">
    <name>pMM35_01</name>
</geneLocation>
<dbReference type="GO" id="GO:0000155">
    <property type="term" value="F:phosphorelay sensor kinase activity"/>
    <property type="evidence" value="ECO:0007669"/>
    <property type="project" value="InterPro"/>
</dbReference>
<evidence type="ECO:0000256" key="8">
    <source>
        <dbReference type="ARBA" id="ARBA00022741"/>
    </source>
</evidence>
<dbReference type="InterPro" id="IPR003594">
    <property type="entry name" value="HATPase_dom"/>
</dbReference>
<dbReference type="PANTHER" id="PTHR45528">
    <property type="entry name" value="SENSOR HISTIDINE KINASE CPXA"/>
    <property type="match status" value="1"/>
</dbReference>
<keyword evidence="10" id="KW-0067">ATP-binding</keyword>
<dbReference type="SMART" id="SM00388">
    <property type="entry name" value="HisKA"/>
    <property type="match status" value="1"/>
</dbReference>
<evidence type="ECO:0000256" key="2">
    <source>
        <dbReference type="ARBA" id="ARBA00004651"/>
    </source>
</evidence>
<sequence>MQDRSAGDTAKVSHGRKRRMMGMRRRWIITSVFPVITILMLIAALSSVVLVASYYSNARFALENKARAGASYFNTYAMANYSEYYRNAVLYAGNFDEADTIELQFLDRNGRVEISSRGQTVGITPETPEVRRALDTGRMDSFTGRDPLTRENILAVSAPLEYDGGVVGALRLVTSTRELDKQVALLAVAVMGLAAVISGVVLCVNLVFMRRIAAPVAEVTEAAKRISDGSYGIQIPNKYEDEMGQLVDNINQMSLQISRSEKMQTEFISSVSHELRTPLTAINGWGETLLADDGGDIQQLRRGVRIILRESRRLTNMVEELLEFSKIEDGRFTLRVEQMDLQAEVEDAIYTYRELFRQDGIDLEYLNAGEMFERPITGDPERLKQVLCNVLDNAAKHGGSGKRITVSMEQEGEYYTVRVRDYGPGIPEAELPYVKQKFYKGSSKARGSGIGLAVCDEIIHRHEGTFDIGNAPGGGCVVTIRLPISREEE</sequence>
<dbReference type="RefSeq" id="WP_212821520.1">
    <property type="nucleotide sequence ID" value="NZ_AP023416.1"/>
</dbReference>
<dbReference type="EMBL" id="AP023416">
    <property type="protein sequence ID" value="BCK79751.1"/>
    <property type="molecule type" value="Genomic_DNA"/>
</dbReference>
<protein>
    <recommendedName>
        <fullName evidence="3">histidine kinase</fullName>
        <ecNumber evidence="3">2.7.13.3</ecNumber>
    </recommendedName>
</protein>
<evidence type="ECO:0000256" key="9">
    <source>
        <dbReference type="ARBA" id="ARBA00022777"/>
    </source>
</evidence>
<dbReference type="PROSITE" id="PS50885">
    <property type="entry name" value="HAMP"/>
    <property type="match status" value="1"/>
</dbReference>
<dbReference type="SUPFAM" id="SSF158472">
    <property type="entry name" value="HAMP domain-like"/>
    <property type="match status" value="1"/>
</dbReference>
<keyword evidence="6" id="KW-0808">Transferase</keyword>
<evidence type="ECO:0000256" key="6">
    <source>
        <dbReference type="ARBA" id="ARBA00022679"/>
    </source>
</evidence>
<dbReference type="SUPFAM" id="SSF55874">
    <property type="entry name" value="ATPase domain of HSP90 chaperone/DNA topoisomerase II/histidine kinase"/>
    <property type="match status" value="1"/>
</dbReference>
<dbReference type="SMART" id="SM00304">
    <property type="entry name" value="HAMP"/>
    <property type="match status" value="1"/>
</dbReference>
<dbReference type="PRINTS" id="PR00344">
    <property type="entry name" value="BCTRLSENSOR"/>
</dbReference>
<dbReference type="Proteomes" id="UP000681343">
    <property type="component" value="Plasmid pMM35_01"/>
</dbReference>
<dbReference type="CDD" id="cd06225">
    <property type="entry name" value="HAMP"/>
    <property type="match status" value="1"/>
</dbReference>
<evidence type="ECO:0000256" key="13">
    <source>
        <dbReference type="ARBA" id="ARBA00023136"/>
    </source>
</evidence>
<reference evidence="17" key="1">
    <citation type="submission" date="2020-09" db="EMBL/GenBank/DDBJ databases">
        <title>New species isolated from human feces.</title>
        <authorList>
            <person name="Kitahara M."/>
            <person name="Shigeno Y."/>
            <person name="Shime M."/>
            <person name="Matsumoto Y."/>
            <person name="Nakamura S."/>
            <person name="Motooka D."/>
            <person name="Fukuoka S."/>
            <person name="Nishikawa H."/>
            <person name="Benno Y."/>
        </authorList>
    </citation>
    <scope>NUCLEOTIDE SEQUENCE</scope>
    <source>
        <strain evidence="17">MM35</strain>
        <plasmid evidence="17">pMM35_01</plasmid>
    </source>
</reference>
<comment type="catalytic activity">
    <reaction evidence="1">
        <text>ATP + protein L-histidine = ADP + protein N-phospho-L-histidine.</text>
        <dbReference type="EC" id="2.7.13.3"/>
    </reaction>
</comment>
<dbReference type="Gene3D" id="1.10.287.130">
    <property type="match status" value="1"/>
</dbReference>
<keyword evidence="12" id="KW-0902">Two-component regulatory system</keyword>
<dbReference type="Pfam" id="PF02518">
    <property type="entry name" value="HATPase_c"/>
    <property type="match status" value="1"/>
</dbReference>
<dbReference type="Gene3D" id="1.10.8.500">
    <property type="entry name" value="HAMP domain in histidine kinase"/>
    <property type="match status" value="1"/>
</dbReference>
<dbReference type="PROSITE" id="PS50109">
    <property type="entry name" value="HIS_KIN"/>
    <property type="match status" value="1"/>
</dbReference>
<evidence type="ECO:0000256" key="5">
    <source>
        <dbReference type="ARBA" id="ARBA00022553"/>
    </source>
</evidence>
<keyword evidence="5" id="KW-0597">Phosphoprotein</keyword>
<dbReference type="CDD" id="cd00075">
    <property type="entry name" value="HATPase"/>
    <property type="match status" value="1"/>
</dbReference>
<evidence type="ECO:0000256" key="1">
    <source>
        <dbReference type="ARBA" id="ARBA00000085"/>
    </source>
</evidence>
<evidence type="ECO:0000256" key="11">
    <source>
        <dbReference type="ARBA" id="ARBA00022989"/>
    </source>
</evidence>
<name>A0A810Q2R9_9FIRM</name>
<evidence type="ECO:0000256" key="10">
    <source>
        <dbReference type="ARBA" id="ARBA00022840"/>
    </source>
</evidence>
<proteinExistence type="predicted"/>
<dbReference type="InterPro" id="IPR036890">
    <property type="entry name" value="HATPase_C_sf"/>
</dbReference>
<gene>
    <name evidence="17" type="ORF">MM35RIKEN_19430</name>
</gene>
<organism evidence="17 18">
    <name type="scientific">Vescimonas fastidiosa</name>
    <dbReference type="NCBI Taxonomy" id="2714353"/>
    <lineage>
        <taxon>Bacteria</taxon>
        <taxon>Bacillati</taxon>
        <taxon>Bacillota</taxon>
        <taxon>Clostridia</taxon>
        <taxon>Eubacteriales</taxon>
        <taxon>Oscillospiraceae</taxon>
        <taxon>Vescimonas</taxon>
    </lineage>
</organism>
<dbReference type="InterPro" id="IPR036097">
    <property type="entry name" value="HisK_dim/P_sf"/>
</dbReference>
<evidence type="ECO:0000259" key="15">
    <source>
        <dbReference type="PROSITE" id="PS50109"/>
    </source>
</evidence>
<dbReference type="Gene3D" id="3.30.565.10">
    <property type="entry name" value="Histidine kinase-like ATPase, C-terminal domain"/>
    <property type="match status" value="1"/>
</dbReference>
<keyword evidence="4" id="KW-1003">Cell membrane</keyword>
<dbReference type="SMART" id="SM00387">
    <property type="entry name" value="HATPase_c"/>
    <property type="match status" value="1"/>
</dbReference>
<dbReference type="InterPro" id="IPR003661">
    <property type="entry name" value="HisK_dim/P_dom"/>
</dbReference>
<comment type="subcellular location">
    <subcellularLocation>
        <location evidence="2">Cell membrane</location>
        <topology evidence="2">Multi-pass membrane protein</topology>
    </subcellularLocation>
</comment>
<evidence type="ECO:0000313" key="17">
    <source>
        <dbReference type="EMBL" id="BCK79751.1"/>
    </source>
</evidence>
<dbReference type="InterPro" id="IPR003660">
    <property type="entry name" value="HAMP_dom"/>
</dbReference>
<dbReference type="FunFam" id="1.10.287.130:FF:000001">
    <property type="entry name" value="Two-component sensor histidine kinase"/>
    <property type="match status" value="1"/>
</dbReference>
<dbReference type="EC" id="2.7.13.3" evidence="3"/>
<dbReference type="InterPro" id="IPR004358">
    <property type="entry name" value="Sig_transdc_His_kin-like_C"/>
</dbReference>
<feature type="transmembrane region" description="Helical" evidence="14">
    <location>
        <begin position="183"/>
        <end position="208"/>
    </location>
</feature>
<dbReference type="Pfam" id="PF00672">
    <property type="entry name" value="HAMP"/>
    <property type="match status" value="1"/>
</dbReference>
<dbReference type="InterPro" id="IPR050398">
    <property type="entry name" value="HssS/ArlS-like"/>
</dbReference>
<feature type="domain" description="HAMP" evidence="16">
    <location>
        <begin position="210"/>
        <end position="262"/>
    </location>
</feature>
<accession>A0A810Q2R9</accession>
<feature type="domain" description="Histidine kinase" evidence="15">
    <location>
        <begin position="270"/>
        <end position="486"/>
    </location>
</feature>
<dbReference type="Pfam" id="PF00512">
    <property type="entry name" value="HisKA"/>
    <property type="match status" value="1"/>
</dbReference>
<dbReference type="CDD" id="cd00082">
    <property type="entry name" value="HisKA"/>
    <property type="match status" value="1"/>
</dbReference>